<proteinExistence type="predicted"/>
<dbReference type="AlphaFoldDB" id="A0A0D0BI42"/>
<dbReference type="InParanoid" id="A0A0D0BI42"/>
<name>A0A0D0BI42_9AGAM</name>
<sequence>MGDAHPHSSINTLLARLSSLLHRLLPDNGESTGIPQPSSPSALYLHALFTRLSSLIRRSPPENDAPAEFQQPPMPSPVDPCVLLARLSSLPHRSRLNTDEEAESHPTTPLRLRPDALISRLSSFFRSQPHTNEEIELPQRPSRPRVVDVAAVRDKQTLVVARGPKFMKALRAHLQQSQSHAQAQASSSHTQPVDASTSATPPASGTAAAQSPPIQWWAQIVLFLCCASPPQHS</sequence>
<dbReference type="Proteomes" id="UP000054485">
    <property type="component" value="Unassembled WGS sequence"/>
</dbReference>
<dbReference type="EMBL" id="KN835168">
    <property type="protein sequence ID" value="KIK45717.1"/>
    <property type="molecule type" value="Genomic_DNA"/>
</dbReference>
<feature type="region of interest" description="Disordered" evidence="1">
    <location>
        <begin position="92"/>
        <end position="113"/>
    </location>
</feature>
<keyword evidence="3" id="KW-1185">Reference proteome</keyword>
<dbReference type="OrthoDB" id="2689332at2759"/>
<feature type="region of interest" description="Disordered" evidence="1">
    <location>
        <begin position="172"/>
        <end position="210"/>
    </location>
</feature>
<evidence type="ECO:0000313" key="3">
    <source>
        <dbReference type="Proteomes" id="UP000054485"/>
    </source>
</evidence>
<evidence type="ECO:0000313" key="2">
    <source>
        <dbReference type="EMBL" id="KIK45717.1"/>
    </source>
</evidence>
<reference evidence="2 3" key="1">
    <citation type="submission" date="2014-04" db="EMBL/GenBank/DDBJ databases">
        <authorList>
            <consortium name="DOE Joint Genome Institute"/>
            <person name="Kuo A."/>
            <person name="Ruytinx J."/>
            <person name="Rineau F."/>
            <person name="Colpaert J."/>
            <person name="Kohler A."/>
            <person name="Nagy L.G."/>
            <person name="Floudas D."/>
            <person name="Copeland A."/>
            <person name="Barry K.W."/>
            <person name="Cichocki N."/>
            <person name="Veneault-Fourrey C."/>
            <person name="LaButti K."/>
            <person name="Lindquist E.A."/>
            <person name="Lipzen A."/>
            <person name="Lundell T."/>
            <person name="Morin E."/>
            <person name="Murat C."/>
            <person name="Sun H."/>
            <person name="Tunlid A."/>
            <person name="Henrissat B."/>
            <person name="Grigoriev I.V."/>
            <person name="Hibbett D.S."/>
            <person name="Martin F."/>
            <person name="Nordberg H.P."/>
            <person name="Cantor M.N."/>
            <person name="Hua S.X."/>
        </authorList>
    </citation>
    <scope>NUCLEOTIDE SEQUENCE [LARGE SCALE GENOMIC DNA]</scope>
    <source>
        <strain evidence="2 3">UH-Slu-Lm8-n1</strain>
    </source>
</reference>
<gene>
    <name evidence="2" type="ORF">CY34DRAFT_493387</name>
</gene>
<dbReference type="HOGENOM" id="CLU_1190571_0_0_1"/>
<protein>
    <submittedName>
        <fullName evidence="2">Uncharacterized protein</fullName>
    </submittedName>
</protein>
<organism evidence="2 3">
    <name type="scientific">Suillus luteus UH-Slu-Lm8-n1</name>
    <dbReference type="NCBI Taxonomy" id="930992"/>
    <lineage>
        <taxon>Eukaryota</taxon>
        <taxon>Fungi</taxon>
        <taxon>Dikarya</taxon>
        <taxon>Basidiomycota</taxon>
        <taxon>Agaricomycotina</taxon>
        <taxon>Agaricomycetes</taxon>
        <taxon>Agaricomycetidae</taxon>
        <taxon>Boletales</taxon>
        <taxon>Suillineae</taxon>
        <taxon>Suillaceae</taxon>
        <taxon>Suillus</taxon>
    </lineage>
</organism>
<evidence type="ECO:0000256" key="1">
    <source>
        <dbReference type="SAM" id="MobiDB-lite"/>
    </source>
</evidence>
<reference evidence="3" key="2">
    <citation type="submission" date="2015-01" db="EMBL/GenBank/DDBJ databases">
        <title>Evolutionary Origins and Diversification of the Mycorrhizal Mutualists.</title>
        <authorList>
            <consortium name="DOE Joint Genome Institute"/>
            <consortium name="Mycorrhizal Genomics Consortium"/>
            <person name="Kohler A."/>
            <person name="Kuo A."/>
            <person name="Nagy L.G."/>
            <person name="Floudas D."/>
            <person name="Copeland A."/>
            <person name="Barry K.W."/>
            <person name="Cichocki N."/>
            <person name="Veneault-Fourrey C."/>
            <person name="LaButti K."/>
            <person name="Lindquist E.A."/>
            <person name="Lipzen A."/>
            <person name="Lundell T."/>
            <person name="Morin E."/>
            <person name="Murat C."/>
            <person name="Riley R."/>
            <person name="Ohm R."/>
            <person name="Sun H."/>
            <person name="Tunlid A."/>
            <person name="Henrissat B."/>
            <person name="Grigoriev I.V."/>
            <person name="Hibbett D.S."/>
            <person name="Martin F."/>
        </authorList>
    </citation>
    <scope>NUCLEOTIDE SEQUENCE [LARGE SCALE GENOMIC DNA]</scope>
    <source>
        <strain evidence="3">UH-Slu-Lm8-n1</strain>
    </source>
</reference>
<accession>A0A0D0BI42</accession>